<protein>
    <submittedName>
        <fullName evidence="4">Putative CdaR family transcriptional regulator</fullName>
    </submittedName>
</protein>
<dbReference type="Pfam" id="PF13556">
    <property type="entry name" value="HTH_30"/>
    <property type="match status" value="1"/>
</dbReference>
<dbReference type="InterPro" id="IPR025736">
    <property type="entry name" value="PucR_C-HTH_dom"/>
</dbReference>
<dbReference type="Pfam" id="PF14361">
    <property type="entry name" value="RsbRD_N"/>
    <property type="match status" value="1"/>
</dbReference>
<organism evidence="4 5">
    <name type="scientific">Gordonia araii NBRC 100433</name>
    <dbReference type="NCBI Taxonomy" id="1073574"/>
    <lineage>
        <taxon>Bacteria</taxon>
        <taxon>Bacillati</taxon>
        <taxon>Actinomycetota</taxon>
        <taxon>Actinomycetes</taxon>
        <taxon>Mycobacteriales</taxon>
        <taxon>Gordoniaceae</taxon>
        <taxon>Gordonia</taxon>
    </lineage>
</organism>
<name>G7GX90_9ACTN</name>
<dbReference type="InterPro" id="IPR051448">
    <property type="entry name" value="CdaR-like_regulators"/>
</dbReference>
<dbReference type="OrthoDB" id="4535840at2"/>
<evidence type="ECO:0000256" key="1">
    <source>
        <dbReference type="SAM" id="MobiDB-lite"/>
    </source>
</evidence>
<dbReference type="RefSeq" id="WP_007320295.1">
    <property type="nucleotide sequence ID" value="NZ_BAEE01000005.1"/>
</dbReference>
<reference evidence="4 5" key="1">
    <citation type="submission" date="2011-11" db="EMBL/GenBank/DDBJ databases">
        <title>Whole genome shotgun sequence of Gordonia araii NBRC 100433.</title>
        <authorList>
            <person name="Yoshida Y."/>
            <person name="Hosoyama A."/>
            <person name="Tsuchikane K."/>
            <person name="Katsumata H."/>
            <person name="Yamazaki S."/>
            <person name="Fujita N."/>
        </authorList>
    </citation>
    <scope>NUCLEOTIDE SEQUENCE [LARGE SCALE GENOMIC DNA]</scope>
    <source>
        <strain evidence="4 5">NBRC 100433</strain>
    </source>
</reference>
<feature type="domain" description="PucR C-terminal helix-turn-helix" evidence="2">
    <location>
        <begin position="364"/>
        <end position="421"/>
    </location>
</feature>
<evidence type="ECO:0000313" key="5">
    <source>
        <dbReference type="Proteomes" id="UP000035088"/>
    </source>
</evidence>
<evidence type="ECO:0000313" key="4">
    <source>
        <dbReference type="EMBL" id="GAB08215.1"/>
    </source>
</evidence>
<dbReference type="InterPro" id="IPR025751">
    <property type="entry name" value="RsbRD_N_dom"/>
</dbReference>
<gene>
    <name evidence="4" type="ORF">GOARA_005_00100</name>
</gene>
<dbReference type="AlphaFoldDB" id="G7GX90"/>
<accession>G7GX90</accession>
<comment type="caution">
    <text evidence="4">The sequence shown here is derived from an EMBL/GenBank/DDBJ whole genome shotgun (WGS) entry which is preliminary data.</text>
</comment>
<sequence>MTALHEPARAGRARSHPSPPIRLVDHLAQRTATLVADVVAQICAEVDFYRSLPAETVKTDVTRIVRRNLEIMLRVLRTGQPPSTEELADLIESASNRADEQVPIADVLDAYHVGAKHWWAIIAGLHEDGVEFAEGSLVRLGDLHYEWLRAATAAVITGYDADSIGSQHSPRPGHSELLAALIDGGDYRDVAERFHLTVEPRYWAVAVAVEPNSDETDASVSTTVAAARKVRRLQRQLDGISRGEALYSLTANGGIALLPLRPAPHGTTDEDAMPDFAELDARLRQLGERMAARTTCAVDLVTAEEVASVVPQLRDLLAIAQRKSPPRPVVRFDDLAIEFQLSRPTRASRLSASRLAPIADDEVLWQTLQCYLDNECSTATTARMLHVHPNTVQYRLRKVSDLTGLNLNRPADVLTALGALLAATPRPESAASAAGERPAD</sequence>
<dbReference type="InterPro" id="IPR042070">
    <property type="entry name" value="PucR_C-HTH_sf"/>
</dbReference>
<dbReference type="Gene3D" id="1.10.10.2840">
    <property type="entry name" value="PucR C-terminal helix-turn-helix domain"/>
    <property type="match status" value="1"/>
</dbReference>
<dbReference type="EMBL" id="BAEE01000005">
    <property type="protein sequence ID" value="GAB08215.1"/>
    <property type="molecule type" value="Genomic_DNA"/>
</dbReference>
<keyword evidence="5" id="KW-1185">Reference proteome</keyword>
<feature type="domain" description="RsbT co-antagonist protein RsbRD N-terminal" evidence="3">
    <location>
        <begin position="33"/>
        <end position="160"/>
    </location>
</feature>
<evidence type="ECO:0000259" key="2">
    <source>
        <dbReference type="Pfam" id="PF13556"/>
    </source>
</evidence>
<feature type="region of interest" description="Disordered" evidence="1">
    <location>
        <begin position="1"/>
        <end position="20"/>
    </location>
</feature>
<dbReference type="STRING" id="1073574.GOARA_005_00100"/>
<evidence type="ECO:0000259" key="3">
    <source>
        <dbReference type="Pfam" id="PF14361"/>
    </source>
</evidence>
<proteinExistence type="predicted"/>
<dbReference type="Proteomes" id="UP000035088">
    <property type="component" value="Unassembled WGS sequence"/>
</dbReference>
<dbReference type="PANTHER" id="PTHR33744">
    <property type="entry name" value="CARBOHYDRATE DIACID REGULATOR"/>
    <property type="match status" value="1"/>
</dbReference>